<dbReference type="AlphaFoldDB" id="A0AAD7MG69"/>
<protein>
    <submittedName>
        <fullName evidence="1">Uncharacterized protein</fullName>
    </submittedName>
</protein>
<reference evidence="1" key="1">
    <citation type="submission" date="2023-03" db="EMBL/GenBank/DDBJ databases">
        <title>Massive genome expansion in bonnet fungi (Mycena s.s.) driven by repeated elements and novel gene families across ecological guilds.</title>
        <authorList>
            <consortium name="Lawrence Berkeley National Laboratory"/>
            <person name="Harder C.B."/>
            <person name="Miyauchi S."/>
            <person name="Viragh M."/>
            <person name="Kuo A."/>
            <person name="Thoen E."/>
            <person name="Andreopoulos B."/>
            <person name="Lu D."/>
            <person name="Skrede I."/>
            <person name="Drula E."/>
            <person name="Henrissat B."/>
            <person name="Morin E."/>
            <person name="Kohler A."/>
            <person name="Barry K."/>
            <person name="LaButti K."/>
            <person name="Morin E."/>
            <person name="Salamov A."/>
            <person name="Lipzen A."/>
            <person name="Mereny Z."/>
            <person name="Hegedus B."/>
            <person name="Baldrian P."/>
            <person name="Stursova M."/>
            <person name="Weitz H."/>
            <person name="Taylor A."/>
            <person name="Grigoriev I.V."/>
            <person name="Nagy L.G."/>
            <person name="Martin F."/>
            <person name="Kauserud H."/>
        </authorList>
    </citation>
    <scope>NUCLEOTIDE SEQUENCE</scope>
    <source>
        <strain evidence="1">CBHHK182m</strain>
    </source>
</reference>
<keyword evidence="2" id="KW-1185">Reference proteome</keyword>
<proteinExistence type="predicted"/>
<evidence type="ECO:0000313" key="2">
    <source>
        <dbReference type="Proteomes" id="UP001215598"/>
    </source>
</evidence>
<sequence>MSSFDADPRLTGPSFLGSTAPLPAGPNLSSPIYAARKESGLYDSIADQLLAMGPKALANLDYPTTIKRQIEEWSKNHRYVDLQGKDLRVAVVGEILGPAAGTVVRAHGNYYTRDGEKFKPIDDKSKIKDVIALGIPTSASTKMYNTFLNQIIVGSQITSENAREDARAGKSPIIKNWSKPISEGSENHQILFINTLPKYGVRPPNSLRDLIPSAAGAPNARCIVKRRLDVAGEDVAAKIVADDGVKEFPGSAEIKLGAHYEPSLLCDYGGSYFNHVKAKLVQLDIRDINKELIPPWKIYQELKPGTLVLALCSLHCFNMPDTFGKEARERKIYQLNAHSIRVLAKSDDYTAVIRTRPIAPNSVDRLTVTMRPPRVVRFLDRTSEGKCEWFKLRKYWSEDSGLCRGTRAYNDYWSRFKV</sequence>
<accession>A0AAD7MG69</accession>
<gene>
    <name evidence="1" type="ORF">B0H16DRAFT_1804808</name>
</gene>
<comment type="caution">
    <text evidence="1">The sequence shown here is derived from an EMBL/GenBank/DDBJ whole genome shotgun (WGS) entry which is preliminary data.</text>
</comment>
<evidence type="ECO:0000313" key="1">
    <source>
        <dbReference type="EMBL" id="KAJ7715806.1"/>
    </source>
</evidence>
<organism evidence="1 2">
    <name type="scientific">Mycena metata</name>
    <dbReference type="NCBI Taxonomy" id="1033252"/>
    <lineage>
        <taxon>Eukaryota</taxon>
        <taxon>Fungi</taxon>
        <taxon>Dikarya</taxon>
        <taxon>Basidiomycota</taxon>
        <taxon>Agaricomycotina</taxon>
        <taxon>Agaricomycetes</taxon>
        <taxon>Agaricomycetidae</taxon>
        <taxon>Agaricales</taxon>
        <taxon>Marasmiineae</taxon>
        <taxon>Mycenaceae</taxon>
        <taxon>Mycena</taxon>
    </lineage>
</organism>
<dbReference type="Proteomes" id="UP001215598">
    <property type="component" value="Unassembled WGS sequence"/>
</dbReference>
<name>A0AAD7MG69_9AGAR</name>
<dbReference type="EMBL" id="JARKIB010000301">
    <property type="protein sequence ID" value="KAJ7715806.1"/>
    <property type="molecule type" value="Genomic_DNA"/>
</dbReference>